<dbReference type="GO" id="GO:0016791">
    <property type="term" value="F:phosphatase activity"/>
    <property type="evidence" value="ECO:0007669"/>
    <property type="project" value="TreeGrafter"/>
</dbReference>
<evidence type="ECO:0000256" key="1">
    <source>
        <dbReference type="ARBA" id="ARBA00022801"/>
    </source>
</evidence>
<dbReference type="PANTHER" id="PTHR43156">
    <property type="entry name" value="STAGE II SPORULATION PROTEIN E-RELATED"/>
    <property type="match status" value="1"/>
</dbReference>
<dbReference type="SUPFAM" id="SSF81606">
    <property type="entry name" value="PP2C-like"/>
    <property type="match status" value="1"/>
</dbReference>
<feature type="transmembrane region" description="Helical" evidence="2">
    <location>
        <begin position="95"/>
        <end position="113"/>
    </location>
</feature>
<reference evidence="4" key="2">
    <citation type="submission" date="2020-09" db="EMBL/GenBank/DDBJ databases">
        <authorList>
            <person name="Sun Q."/>
            <person name="Ohkuma M."/>
        </authorList>
    </citation>
    <scope>NUCLEOTIDE SEQUENCE</scope>
    <source>
        <strain evidence="4">JCM 3086</strain>
    </source>
</reference>
<name>A0A917LEU7_9ACTN</name>
<gene>
    <name evidence="4" type="ORF">GCM10010121_082290</name>
</gene>
<keyword evidence="2" id="KW-1133">Transmembrane helix</keyword>
<sequence length="375" mass="40051">MTGVLIKRFMSDIRQSVRVSHALIVLPLGLIAVIMIADVVTDPGAQLGPLLVVAPAITASFAGPLLTGLIGILAVAGQALSPTLQGEAFTPGIRAQVIGIAVVSGFLVAFRYLRGRYLWQLARARSVATAAQEVLMQPLPRRSGPLRIATDYIAAEEEAQIGGDLYATVCHKGSTRLIVGDVRGKGLPAIKDTSLLLGAFHSSAYRDLSLRRMVIHLGNTMHWHWARHTNDDPEAPESFVTAVVLDIPDDVGLMEMVTCGHPPPLLLRDGKVSPLEARSPGLPLGMTTPSGDQYVVDTFGFQPGDALLLYTDGVTETRSPDGTFYPLAERVAAWDGNGGPDRLVQYVRKDLLAHAGGHIDDDAAVVVVERLPSTI</sequence>
<evidence type="ECO:0000313" key="5">
    <source>
        <dbReference type="Proteomes" id="UP000657574"/>
    </source>
</evidence>
<keyword evidence="2" id="KW-0812">Transmembrane</keyword>
<organism evidence="4 5">
    <name type="scientific">Streptomyces brasiliensis</name>
    <dbReference type="NCBI Taxonomy" id="1954"/>
    <lineage>
        <taxon>Bacteria</taxon>
        <taxon>Bacillati</taxon>
        <taxon>Actinomycetota</taxon>
        <taxon>Actinomycetes</taxon>
        <taxon>Kitasatosporales</taxon>
        <taxon>Streptomycetaceae</taxon>
        <taxon>Streptomyces</taxon>
    </lineage>
</organism>
<evidence type="ECO:0000313" key="4">
    <source>
        <dbReference type="EMBL" id="GGJ59153.1"/>
    </source>
</evidence>
<dbReference type="EMBL" id="BMQA01000059">
    <property type="protein sequence ID" value="GGJ59153.1"/>
    <property type="molecule type" value="Genomic_DNA"/>
</dbReference>
<keyword evidence="1" id="KW-0378">Hydrolase</keyword>
<dbReference type="Proteomes" id="UP000657574">
    <property type="component" value="Unassembled WGS sequence"/>
</dbReference>
<accession>A0A917LEU7</accession>
<dbReference type="Pfam" id="PF07228">
    <property type="entry name" value="SpoIIE"/>
    <property type="match status" value="1"/>
</dbReference>
<dbReference type="InterPro" id="IPR001932">
    <property type="entry name" value="PPM-type_phosphatase-like_dom"/>
</dbReference>
<keyword evidence="2" id="KW-0472">Membrane</keyword>
<evidence type="ECO:0000256" key="2">
    <source>
        <dbReference type="SAM" id="Phobius"/>
    </source>
</evidence>
<feature type="transmembrane region" description="Helical" evidence="2">
    <location>
        <begin position="52"/>
        <end position="75"/>
    </location>
</feature>
<dbReference type="Gene3D" id="3.60.40.10">
    <property type="entry name" value="PPM-type phosphatase domain"/>
    <property type="match status" value="1"/>
</dbReference>
<evidence type="ECO:0000259" key="3">
    <source>
        <dbReference type="SMART" id="SM00331"/>
    </source>
</evidence>
<dbReference type="PANTHER" id="PTHR43156:SF2">
    <property type="entry name" value="STAGE II SPORULATION PROTEIN E"/>
    <property type="match status" value="1"/>
</dbReference>
<feature type="domain" description="PPM-type phosphatase" evidence="3">
    <location>
        <begin position="146"/>
        <end position="370"/>
    </location>
</feature>
<dbReference type="AlphaFoldDB" id="A0A917LEU7"/>
<feature type="transmembrane region" description="Helical" evidence="2">
    <location>
        <begin position="20"/>
        <end position="40"/>
    </location>
</feature>
<reference evidence="4" key="1">
    <citation type="journal article" date="2014" name="Int. J. Syst. Evol. Microbiol.">
        <title>Complete genome sequence of Corynebacterium casei LMG S-19264T (=DSM 44701T), isolated from a smear-ripened cheese.</title>
        <authorList>
            <consortium name="US DOE Joint Genome Institute (JGI-PGF)"/>
            <person name="Walter F."/>
            <person name="Albersmeier A."/>
            <person name="Kalinowski J."/>
            <person name="Ruckert C."/>
        </authorList>
    </citation>
    <scope>NUCLEOTIDE SEQUENCE</scope>
    <source>
        <strain evidence="4">JCM 3086</strain>
    </source>
</reference>
<protein>
    <recommendedName>
        <fullName evidence="3">PPM-type phosphatase domain-containing protein</fullName>
    </recommendedName>
</protein>
<dbReference type="InterPro" id="IPR052016">
    <property type="entry name" value="Bact_Sigma-Reg"/>
</dbReference>
<dbReference type="SMART" id="SM00331">
    <property type="entry name" value="PP2C_SIG"/>
    <property type="match status" value="1"/>
</dbReference>
<proteinExistence type="predicted"/>
<dbReference type="InterPro" id="IPR036457">
    <property type="entry name" value="PPM-type-like_dom_sf"/>
</dbReference>
<comment type="caution">
    <text evidence="4">The sequence shown here is derived from an EMBL/GenBank/DDBJ whole genome shotgun (WGS) entry which is preliminary data.</text>
</comment>
<keyword evidence="5" id="KW-1185">Reference proteome</keyword>